<evidence type="ECO:0000313" key="1">
    <source>
        <dbReference type="EMBL" id="KKL10289.1"/>
    </source>
</evidence>
<organism evidence="1">
    <name type="scientific">marine sediment metagenome</name>
    <dbReference type="NCBI Taxonomy" id="412755"/>
    <lineage>
        <taxon>unclassified sequences</taxon>
        <taxon>metagenomes</taxon>
        <taxon>ecological metagenomes</taxon>
    </lineage>
</organism>
<accession>A0A0F9AL30</accession>
<reference evidence="1" key="1">
    <citation type="journal article" date="2015" name="Nature">
        <title>Complex archaea that bridge the gap between prokaryotes and eukaryotes.</title>
        <authorList>
            <person name="Spang A."/>
            <person name="Saw J.H."/>
            <person name="Jorgensen S.L."/>
            <person name="Zaremba-Niedzwiedzka K."/>
            <person name="Martijn J."/>
            <person name="Lind A.E."/>
            <person name="van Eijk R."/>
            <person name="Schleper C."/>
            <person name="Guy L."/>
            <person name="Ettema T.J."/>
        </authorList>
    </citation>
    <scope>NUCLEOTIDE SEQUENCE</scope>
</reference>
<dbReference type="AlphaFoldDB" id="A0A0F9AL30"/>
<dbReference type="EMBL" id="LAZR01042121">
    <property type="protein sequence ID" value="KKL10289.1"/>
    <property type="molecule type" value="Genomic_DNA"/>
</dbReference>
<sequence length="162" mass="18755">MHGYTLDFKALAQPYMRRSKAVRRKAKSLTESGQLLPWELLFAEFMATQIKRPAVDVQVATATELARDIGVLGRDEYIEYTAIKLLKQRKAYKEYLSAMDVGGLKAARRMLQIRYPRFADNFIWATERMRLQDNPVQLARAMLPMVERIDPRKFELGNEAIS</sequence>
<gene>
    <name evidence="1" type="ORF">LCGC14_2557340</name>
</gene>
<name>A0A0F9AL30_9ZZZZ</name>
<feature type="non-terminal residue" evidence="1">
    <location>
        <position position="162"/>
    </location>
</feature>
<proteinExistence type="predicted"/>
<protein>
    <submittedName>
        <fullName evidence="1">Uncharacterized protein</fullName>
    </submittedName>
</protein>
<comment type="caution">
    <text evidence="1">The sequence shown here is derived from an EMBL/GenBank/DDBJ whole genome shotgun (WGS) entry which is preliminary data.</text>
</comment>